<organism evidence="1">
    <name type="scientific">Rhizophagus irregularis (strain DAOM 181602 / DAOM 197198 / MUCL 43194)</name>
    <name type="common">Arbuscular mycorrhizal fungus</name>
    <name type="synonym">Glomus intraradices</name>
    <dbReference type="NCBI Taxonomy" id="747089"/>
    <lineage>
        <taxon>Eukaryota</taxon>
        <taxon>Fungi</taxon>
        <taxon>Fungi incertae sedis</taxon>
        <taxon>Mucoromycota</taxon>
        <taxon>Glomeromycotina</taxon>
        <taxon>Glomeromycetes</taxon>
        <taxon>Glomerales</taxon>
        <taxon>Glomeraceae</taxon>
        <taxon>Rhizophagus</taxon>
    </lineage>
</organism>
<dbReference type="HOGENOM" id="CLU_2373895_0_0_1"/>
<dbReference type="VEuPathDB" id="FungiDB:RhiirFUN_020069"/>
<accession>U9TU65</accession>
<dbReference type="AlphaFoldDB" id="U9TU65"/>
<proteinExistence type="predicted"/>
<name>U9TU65_RHIID</name>
<protein>
    <submittedName>
        <fullName evidence="1">Uncharacterized protein</fullName>
    </submittedName>
</protein>
<sequence>MEYDVDYESEWRNICEKANKWVVSKQLSKEELEELDSACDQYLIEKAVEAYNNQTINVQVTKLDVDETTKITIYNGLRSDAKVDHALYFFMQIPT</sequence>
<gene>
    <name evidence="1" type="ORF">GLOINDRAFT_30042</name>
</gene>
<reference evidence="1" key="1">
    <citation type="submission" date="2013-07" db="EMBL/GenBank/DDBJ databases">
        <title>The genome of an arbuscular mycorrhizal fungus provides insights into the evolution of the oldest plant symbiosis.</title>
        <authorList>
            <consortium name="DOE Joint Genome Institute"/>
            <person name="Tisserant E."/>
            <person name="Malbreil M."/>
            <person name="Kuo A."/>
            <person name="Kohler A."/>
            <person name="Symeonidi A."/>
            <person name="Balestrini R."/>
            <person name="Charron P."/>
            <person name="Duensing N."/>
            <person name="Frei-dit-Frey N."/>
            <person name="Gianinazzi-Pearson V."/>
            <person name="Gilbert B."/>
            <person name="Handa Y."/>
            <person name="Hijri M."/>
            <person name="Kaul R."/>
            <person name="Kawaguchi M."/>
            <person name="Krajinski F."/>
            <person name="Lammers P."/>
            <person name="Lapierre D."/>
            <person name="Masclaux F.G."/>
            <person name="Murat C."/>
            <person name="Morin E."/>
            <person name="Ndikumana S."/>
            <person name="Pagni M."/>
            <person name="Petitpierre D."/>
            <person name="Requena N."/>
            <person name="Rosikiewicz P."/>
            <person name="Riley R."/>
            <person name="Saito K."/>
            <person name="San Clemente H."/>
            <person name="Shapiro H."/>
            <person name="van Tuinen D."/>
            <person name="Becard G."/>
            <person name="Bonfante P."/>
            <person name="Paszkowski U."/>
            <person name="Shachar-Hill Y."/>
            <person name="Young J.P."/>
            <person name="Sanders I.R."/>
            <person name="Henrissat B."/>
            <person name="Rensing S.A."/>
            <person name="Grigoriev I.V."/>
            <person name="Corradi N."/>
            <person name="Roux C."/>
            <person name="Martin F."/>
        </authorList>
    </citation>
    <scope>NUCLEOTIDE SEQUENCE</scope>
    <source>
        <strain evidence="1">DAOM 197198</strain>
    </source>
</reference>
<dbReference type="EMBL" id="KI287642">
    <property type="protein sequence ID" value="ESA09873.1"/>
    <property type="molecule type" value="Genomic_DNA"/>
</dbReference>
<evidence type="ECO:0000313" key="1">
    <source>
        <dbReference type="EMBL" id="ESA09873.1"/>
    </source>
</evidence>